<feature type="compositionally biased region" description="Polar residues" evidence="1">
    <location>
        <begin position="605"/>
        <end position="616"/>
    </location>
</feature>
<feature type="compositionally biased region" description="Low complexity" evidence="1">
    <location>
        <begin position="729"/>
        <end position="740"/>
    </location>
</feature>
<feature type="compositionally biased region" description="Low complexity" evidence="1">
    <location>
        <begin position="576"/>
        <end position="589"/>
    </location>
</feature>
<feature type="region of interest" description="Disordered" evidence="1">
    <location>
        <begin position="729"/>
        <end position="755"/>
    </location>
</feature>
<accession>A0ABQ9XH60</accession>
<organism evidence="2 3">
    <name type="scientific">Blattamonas nauphoetae</name>
    <dbReference type="NCBI Taxonomy" id="2049346"/>
    <lineage>
        <taxon>Eukaryota</taxon>
        <taxon>Metamonada</taxon>
        <taxon>Preaxostyla</taxon>
        <taxon>Oxymonadida</taxon>
        <taxon>Blattamonas</taxon>
    </lineage>
</organism>
<reference evidence="2 3" key="1">
    <citation type="journal article" date="2022" name="bioRxiv">
        <title>Genomics of Preaxostyla Flagellates Illuminates Evolutionary Transitions and the Path Towards Mitochondrial Loss.</title>
        <authorList>
            <person name="Novak L.V.F."/>
            <person name="Treitli S.C."/>
            <person name="Pyrih J."/>
            <person name="Halakuc P."/>
            <person name="Pipaliya S.V."/>
            <person name="Vacek V."/>
            <person name="Brzon O."/>
            <person name="Soukal P."/>
            <person name="Eme L."/>
            <person name="Dacks J.B."/>
            <person name="Karnkowska A."/>
            <person name="Elias M."/>
            <person name="Hampl V."/>
        </authorList>
    </citation>
    <scope>NUCLEOTIDE SEQUENCE [LARGE SCALE GENOMIC DNA]</scope>
    <source>
        <strain evidence="2">NAU3</strain>
        <tissue evidence="2">Gut</tissue>
    </source>
</reference>
<evidence type="ECO:0000256" key="1">
    <source>
        <dbReference type="SAM" id="MobiDB-lite"/>
    </source>
</evidence>
<name>A0ABQ9XH60_9EUKA</name>
<dbReference type="Proteomes" id="UP001281761">
    <property type="component" value="Unassembled WGS sequence"/>
</dbReference>
<evidence type="ECO:0000313" key="2">
    <source>
        <dbReference type="EMBL" id="KAK2949525.1"/>
    </source>
</evidence>
<comment type="caution">
    <text evidence="2">The sequence shown here is derived from an EMBL/GenBank/DDBJ whole genome shotgun (WGS) entry which is preliminary data.</text>
</comment>
<evidence type="ECO:0000313" key="3">
    <source>
        <dbReference type="Proteomes" id="UP001281761"/>
    </source>
</evidence>
<protein>
    <submittedName>
        <fullName evidence="2">Uncharacterized protein</fullName>
    </submittedName>
</protein>
<feature type="compositionally biased region" description="Basic and acidic residues" evidence="1">
    <location>
        <begin position="618"/>
        <end position="631"/>
    </location>
</feature>
<keyword evidence="3" id="KW-1185">Reference proteome</keyword>
<proteinExistence type="predicted"/>
<gene>
    <name evidence="2" type="ORF">BLNAU_15507</name>
</gene>
<dbReference type="EMBL" id="JARBJD010000154">
    <property type="protein sequence ID" value="KAK2949525.1"/>
    <property type="molecule type" value="Genomic_DNA"/>
</dbReference>
<sequence>MDPTPFNHLSLHTGCISTCRLLRHLRLQINPNSCNTLAFNYMFHALYSKNTILHFICLSVKVDTHHLLVAGFFPELVFWTPILFHMNRQKESSNAQFNVVFHQSFWKSLDTLIAEQGLTFDGLLTVYGKLSQQTQTNSNVTQISFTETSFSQFDKEIPGSIQLCRQLDHPLSQAQYYLCRNTINSIALSMENRSYLSSPRLLTQFILFVSKKENSRKIGHGVFIPLFRPSNFKLSEQRTPLRSKFSESTIRSLSSSIQHSIHILDEISFSVLSLSEFPTAITRKTQGDPTISFIVSDPFSSSNTLTCFFNNFVFALGITLQQLDIPFVQATFHIFPGVNSKDGFSLTGTINSFPKETSLADDSSITPHLYFTPNSISLHTYSPKKFTIPASKVTKPLVLFTPEAKRTIHLNASSEPIESSTTPTLRVDPDLIALESSRQTTPEPLQFVAPSDRERFEAPTPLSVFRLADPNVTLRSPNSISSVDTSPHSLLSHLHLVASLPRRYIRFPNLFKVQSPSTGHFSLSLHLQRLGNTPPFYPPSVYVPLPPITTETKLSPPSFVVFRSILSEYTQSKSVSPSLSSRRSMSPHSFTPSLHSPGTHPLPSFSHTVSVPNTLIDSGKDSPSDKFEMPKARSVNPPQSTQPISFLALSLGKLILNSNTSSSDLSPSGSFFPAMTPSSFRTHALTTLFTMVLSTISMKSSPPHFINSAAYLLNTCAFLSSFTSVVTPSSSAQTPHSRNPTPSPPNRPPSHSLTPSGAATISHLYRQPLLYLVSLLIHHVARFIYDKFIAVFATADIVESVGLAITQNYPNRVNPYTSPSSSSHDEVEFLSPSPKLSSLLTSSSSSVILPVSETSPKQRHYSFRKQKKESKSAAANVFSNANSSAQTSLKVHSFITQPDFSDGIVAPPSVPLANSDNDILNTKPPLPRNRAKQVELLNTLSHTLYMLKELKLDDAEEMDSQNDSSPNSPLFPTAIAEAIMCQVLLLFTIHLTDALLQPPYCFSISRGIQLHLFVYSLIEWASAHLTQSQSFGNHNSTKTLSTIEPFIAVIQSDDKKSVTPLVHQPYPTASSAFPSLFSTLIELSYILLSNPSTVATVETRAVAVPSFTLKALVLVYSRFIACQFNTTLPDQATVQMLISENLKEEKKQSKQKLREKAMMEMMLTLSEGSQAEEVTEDEDDPELRNLYDKLTVETGLFEEDPQKPPPPKGHTLFSPVTSEPHPAPRAITPTITPTLSPFEEVTTESRKRLREGTYIQHGPTETGGRRTPLPIVSTSTVGSDGPVTGSHLTAILSTLRREHVELTTNRYFDPALPVVPVHTTLKESHNPLFNDSTLKLHMTIVNPFLGSDVNTLTNSVLSSFTFFFLE</sequence>
<feature type="region of interest" description="Disordered" evidence="1">
    <location>
        <begin position="576"/>
        <end position="639"/>
    </location>
</feature>